<feature type="chain" id="PRO_5040344586" evidence="1">
    <location>
        <begin position="22"/>
        <end position="306"/>
    </location>
</feature>
<proteinExistence type="predicted"/>
<comment type="caution">
    <text evidence="2">The sequence shown here is derived from an EMBL/GenBank/DDBJ whole genome shotgun (WGS) entry which is preliminary data.</text>
</comment>
<evidence type="ECO:0000256" key="1">
    <source>
        <dbReference type="SAM" id="SignalP"/>
    </source>
</evidence>
<feature type="signal peptide" evidence="1">
    <location>
        <begin position="1"/>
        <end position="21"/>
    </location>
</feature>
<sequence length="306" mass="32409">MSFRGLCKFALLATHVVASIASPLESRASELVQTPAGFFPKSNVHAVPDGATVQQSTSGVQIVAANGTVLHTVPSSGAKTHAGPLTSPPSNTTSRRDLPMGYLAYAYWLNTGPSPISFFGTNWIVPPTPASWDGQLLYWFNGLEPTTGDAILQPVLQYGVSPAGGGQFYSIASWWLVDNNVFHTGITQVSPGTFLQGHMTLTGTSTSGGVTTYNYVSTFVGFPGTTITASSTEELTWAFEALEIYTTKSVSDLPPNNSVFSTINITFQNGQHPPSIPWTTVSDPADGVTMMVLSTSSTIGSLLLTY</sequence>
<evidence type="ECO:0000313" key="2">
    <source>
        <dbReference type="EMBL" id="KAF8893718.1"/>
    </source>
</evidence>
<gene>
    <name evidence="2" type="ORF">CPB84DRAFT_1783240</name>
</gene>
<protein>
    <submittedName>
        <fullName evidence="2">Uncharacterized protein</fullName>
    </submittedName>
</protein>
<name>A0A9P5TLX5_GYMJU</name>
<keyword evidence="3" id="KW-1185">Reference proteome</keyword>
<dbReference type="OrthoDB" id="3256306at2759"/>
<evidence type="ECO:0000313" key="3">
    <source>
        <dbReference type="Proteomes" id="UP000724874"/>
    </source>
</evidence>
<keyword evidence="1" id="KW-0732">Signal</keyword>
<dbReference type="AlphaFoldDB" id="A0A9P5TLX5"/>
<reference evidence="2" key="1">
    <citation type="submission" date="2020-11" db="EMBL/GenBank/DDBJ databases">
        <authorList>
            <consortium name="DOE Joint Genome Institute"/>
            <person name="Ahrendt S."/>
            <person name="Riley R."/>
            <person name="Andreopoulos W."/>
            <person name="LaButti K."/>
            <person name="Pangilinan J."/>
            <person name="Ruiz-duenas F.J."/>
            <person name="Barrasa J.M."/>
            <person name="Sanchez-Garcia M."/>
            <person name="Camarero S."/>
            <person name="Miyauchi S."/>
            <person name="Serrano A."/>
            <person name="Linde D."/>
            <person name="Babiker R."/>
            <person name="Drula E."/>
            <person name="Ayuso-Fernandez I."/>
            <person name="Pacheco R."/>
            <person name="Padilla G."/>
            <person name="Ferreira P."/>
            <person name="Barriuso J."/>
            <person name="Kellner H."/>
            <person name="Castanera R."/>
            <person name="Alfaro M."/>
            <person name="Ramirez L."/>
            <person name="Pisabarro A.G."/>
            <person name="Kuo A."/>
            <person name="Tritt A."/>
            <person name="Lipzen A."/>
            <person name="He G."/>
            <person name="Yan M."/>
            <person name="Ng V."/>
            <person name="Cullen D."/>
            <person name="Martin F."/>
            <person name="Rosso M.-N."/>
            <person name="Henrissat B."/>
            <person name="Hibbett D."/>
            <person name="Martinez A.T."/>
            <person name="Grigoriev I.V."/>
        </authorList>
    </citation>
    <scope>NUCLEOTIDE SEQUENCE</scope>
    <source>
        <strain evidence="2">AH 44721</strain>
    </source>
</reference>
<organism evidence="2 3">
    <name type="scientific">Gymnopilus junonius</name>
    <name type="common">Spectacular rustgill mushroom</name>
    <name type="synonym">Gymnopilus spectabilis subsp. junonius</name>
    <dbReference type="NCBI Taxonomy" id="109634"/>
    <lineage>
        <taxon>Eukaryota</taxon>
        <taxon>Fungi</taxon>
        <taxon>Dikarya</taxon>
        <taxon>Basidiomycota</taxon>
        <taxon>Agaricomycotina</taxon>
        <taxon>Agaricomycetes</taxon>
        <taxon>Agaricomycetidae</taxon>
        <taxon>Agaricales</taxon>
        <taxon>Agaricineae</taxon>
        <taxon>Hymenogastraceae</taxon>
        <taxon>Gymnopilus</taxon>
    </lineage>
</organism>
<dbReference type="EMBL" id="JADNYJ010000066">
    <property type="protein sequence ID" value="KAF8893718.1"/>
    <property type="molecule type" value="Genomic_DNA"/>
</dbReference>
<dbReference type="Proteomes" id="UP000724874">
    <property type="component" value="Unassembled WGS sequence"/>
</dbReference>
<accession>A0A9P5TLX5</accession>